<dbReference type="EMBL" id="MHOP01000027">
    <property type="protein sequence ID" value="OGZ65152.1"/>
    <property type="molecule type" value="Genomic_DNA"/>
</dbReference>
<name>A0A1G2HRJ2_9BACT</name>
<proteinExistence type="predicted"/>
<sequence length="121" mass="13752">MALTPDTLKEIVDAKGLQHLQPNSEIILVHSGISANASFTVHGRFVELPGSGFVTVRDYLYLPLECRIDPEAPGELLTFLRGFPESSRYSRIPKPECYNYFGNPENLGEKAHRRWYQVEML</sequence>
<dbReference type="AlphaFoldDB" id="A0A1G2HRJ2"/>
<reference evidence="1 2" key="1">
    <citation type="journal article" date="2016" name="Nat. Commun.">
        <title>Thousands of microbial genomes shed light on interconnected biogeochemical processes in an aquifer system.</title>
        <authorList>
            <person name="Anantharaman K."/>
            <person name="Brown C.T."/>
            <person name="Hug L.A."/>
            <person name="Sharon I."/>
            <person name="Castelle C.J."/>
            <person name="Probst A.J."/>
            <person name="Thomas B.C."/>
            <person name="Singh A."/>
            <person name="Wilkins M.J."/>
            <person name="Karaoz U."/>
            <person name="Brodie E.L."/>
            <person name="Williams K.H."/>
            <person name="Hubbard S.S."/>
            <person name="Banfield J.F."/>
        </authorList>
    </citation>
    <scope>NUCLEOTIDE SEQUENCE [LARGE SCALE GENOMIC DNA]</scope>
</reference>
<protein>
    <submittedName>
        <fullName evidence="1">Uncharacterized protein</fullName>
    </submittedName>
</protein>
<evidence type="ECO:0000313" key="2">
    <source>
        <dbReference type="Proteomes" id="UP000178774"/>
    </source>
</evidence>
<accession>A0A1G2HRJ2</accession>
<dbReference type="Proteomes" id="UP000178774">
    <property type="component" value="Unassembled WGS sequence"/>
</dbReference>
<comment type="caution">
    <text evidence="1">The sequence shown here is derived from an EMBL/GenBank/DDBJ whole genome shotgun (WGS) entry which is preliminary data.</text>
</comment>
<gene>
    <name evidence="1" type="ORF">A2822_00785</name>
</gene>
<organism evidence="1 2">
    <name type="scientific">Candidatus Staskawiczbacteria bacterium RIFCSPHIGHO2_01_FULL_41_41</name>
    <dbReference type="NCBI Taxonomy" id="1802203"/>
    <lineage>
        <taxon>Bacteria</taxon>
        <taxon>Candidatus Staskawicziibacteriota</taxon>
    </lineage>
</organism>
<evidence type="ECO:0000313" key="1">
    <source>
        <dbReference type="EMBL" id="OGZ65152.1"/>
    </source>
</evidence>